<keyword evidence="7" id="KW-0732">Signal</keyword>
<evidence type="ECO:0000256" key="3">
    <source>
        <dbReference type="ARBA" id="ARBA00022691"/>
    </source>
</evidence>
<dbReference type="NCBIfam" id="TIGR04337">
    <property type="entry name" value="AmmeMemoSam_rS"/>
    <property type="match status" value="1"/>
</dbReference>
<dbReference type="InterPro" id="IPR013785">
    <property type="entry name" value="Aldolase_TIM"/>
</dbReference>
<dbReference type="Proteomes" id="UP000287243">
    <property type="component" value="Chromosome"/>
</dbReference>
<evidence type="ECO:0000256" key="2">
    <source>
        <dbReference type="ARBA" id="ARBA00022485"/>
    </source>
</evidence>
<evidence type="ECO:0000259" key="8">
    <source>
        <dbReference type="PROSITE" id="PS51918"/>
    </source>
</evidence>
<dbReference type="RefSeq" id="WP_228767779.1">
    <property type="nucleotide sequence ID" value="NZ_CP019384.1"/>
</dbReference>
<accession>A0A410P4W3</accession>
<dbReference type="GO" id="GO:0051539">
    <property type="term" value="F:4 iron, 4 sulfur cluster binding"/>
    <property type="evidence" value="ECO:0007669"/>
    <property type="project" value="UniProtKB-KW"/>
</dbReference>
<dbReference type="InterPro" id="IPR034457">
    <property type="entry name" value="Organic_radical-activating"/>
</dbReference>
<dbReference type="PROSITE" id="PS51918">
    <property type="entry name" value="RADICAL_SAM"/>
    <property type="match status" value="1"/>
</dbReference>
<evidence type="ECO:0000313" key="9">
    <source>
        <dbReference type="EMBL" id="QAT17160.1"/>
    </source>
</evidence>
<sequence length="383" mass="43048">MKSRLTAHILIFCLSWVAAFSLSAMESSKSDLHEASFYHQLENGFVQCVLCPRRCTISKGNRGFCGVRENQGGRLYSLVYGKPCSLHIDPIEKKPLFHFLPGSEAFSLATVGCNLKCKFCQNWQISQAAVEDVEAVSLTPEEVVRKVKASGAPVIAYTYTEPTIYYEYMYDIARLARAAGIKNVMHSAGFINEEPLRQLCPYLDAANIDVKGFNDRFYSEMTLGNLQDVLRTLKILKSEGVWLEITHLIIPGINDDPEETRKLCRWIKENLGPETPLHLSRFWPMYQLVHLSPTPVSTLQKARQIAQEEGLQYVYIGNVAGTEGEDTFCPKCKAKVIDRSGYVITAIHIVNGKCAFCGNKIEGVWNGNKYEEITNNQVTNSKQ</sequence>
<evidence type="ECO:0000313" key="10">
    <source>
        <dbReference type="Proteomes" id="UP000287243"/>
    </source>
</evidence>
<keyword evidence="3" id="KW-0949">S-adenosyl-L-methionine</keyword>
<dbReference type="Pfam" id="PF04055">
    <property type="entry name" value="Radical_SAM"/>
    <property type="match status" value="1"/>
</dbReference>
<feature type="domain" description="Radical SAM core" evidence="8">
    <location>
        <begin position="98"/>
        <end position="312"/>
    </location>
</feature>
<dbReference type="EMBL" id="CP019384">
    <property type="protein sequence ID" value="QAT17160.1"/>
    <property type="molecule type" value="Genomic_DNA"/>
</dbReference>
<comment type="cofactor">
    <cofactor evidence="1">
        <name>[4Fe-4S] cluster</name>
        <dbReference type="ChEBI" id="CHEBI:49883"/>
    </cofactor>
</comment>
<dbReference type="GO" id="GO:0046872">
    <property type="term" value="F:metal ion binding"/>
    <property type="evidence" value="ECO:0007669"/>
    <property type="project" value="UniProtKB-KW"/>
</dbReference>
<dbReference type="CDD" id="cd01335">
    <property type="entry name" value="Radical_SAM"/>
    <property type="match status" value="1"/>
</dbReference>
<feature type="chain" id="PRO_5019220896" evidence="7">
    <location>
        <begin position="25"/>
        <end position="383"/>
    </location>
</feature>
<dbReference type="SFLD" id="SFLDS00029">
    <property type="entry name" value="Radical_SAM"/>
    <property type="match status" value="1"/>
</dbReference>
<keyword evidence="5" id="KW-0408">Iron</keyword>
<dbReference type="PANTHER" id="PTHR30352">
    <property type="entry name" value="PYRUVATE FORMATE-LYASE-ACTIVATING ENZYME"/>
    <property type="match status" value="1"/>
</dbReference>
<gene>
    <name evidence="9" type="ORF">BU251_05155</name>
</gene>
<name>A0A410P4W3_VELA1</name>
<evidence type="ECO:0000256" key="7">
    <source>
        <dbReference type="SAM" id="SignalP"/>
    </source>
</evidence>
<dbReference type="InterPro" id="IPR006638">
    <property type="entry name" value="Elp3/MiaA/NifB-like_rSAM"/>
</dbReference>
<dbReference type="GO" id="GO:0003824">
    <property type="term" value="F:catalytic activity"/>
    <property type="evidence" value="ECO:0007669"/>
    <property type="project" value="InterPro"/>
</dbReference>
<keyword evidence="4" id="KW-0479">Metal-binding</keyword>
<dbReference type="Gene3D" id="3.20.20.70">
    <property type="entry name" value="Aldolase class I"/>
    <property type="match status" value="1"/>
</dbReference>
<proteinExistence type="predicted"/>
<reference evidence="9 10" key="1">
    <citation type="submission" date="2017-01" db="EMBL/GenBank/DDBJ databases">
        <title>First insights into the biology of 'candidatus Vampirococcus archaeovorus'.</title>
        <authorList>
            <person name="Kizina J."/>
            <person name="Jordan S."/>
            <person name="Stueber K."/>
            <person name="Reinhardt R."/>
            <person name="Harder J."/>
        </authorList>
    </citation>
    <scope>NUCLEOTIDE SEQUENCE [LARGE SCALE GENOMIC DNA]</scope>
    <source>
        <strain evidence="9 10">LiM</strain>
    </source>
</reference>
<feature type="signal peptide" evidence="7">
    <location>
        <begin position="1"/>
        <end position="24"/>
    </location>
</feature>
<dbReference type="AlphaFoldDB" id="A0A410P4W3"/>
<dbReference type="InterPro" id="IPR007197">
    <property type="entry name" value="rSAM"/>
</dbReference>
<evidence type="ECO:0000256" key="5">
    <source>
        <dbReference type="ARBA" id="ARBA00023004"/>
    </source>
</evidence>
<keyword evidence="2" id="KW-0004">4Fe-4S</keyword>
<dbReference type="SUPFAM" id="SSF102114">
    <property type="entry name" value="Radical SAM enzymes"/>
    <property type="match status" value="1"/>
</dbReference>
<dbReference type="SFLD" id="SFLDG01101">
    <property type="entry name" value="Uncharacterised_Radical_SAM_Su"/>
    <property type="match status" value="1"/>
</dbReference>
<evidence type="ECO:0000256" key="4">
    <source>
        <dbReference type="ARBA" id="ARBA00022723"/>
    </source>
</evidence>
<protein>
    <submittedName>
        <fullName evidence="9">AmmeMemoRadiSam system radical SAM enzyme</fullName>
    </submittedName>
</protein>
<evidence type="ECO:0000256" key="6">
    <source>
        <dbReference type="ARBA" id="ARBA00023014"/>
    </source>
</evidence>
<keyword evidence="10" id="KW-1185">Reference proteome</keyword>
<dbReference type="InterPro" id="IPR058240">
    <property type="entry name" value="rSAM_sf"/>
</dbReference>
<organism evidence="9 10">
    <name type="scientific">Velamenicoccus archaeovorus</name>
    <dbReference type="NCBI Taxonomy" id="1930593"/>
    <lineage>
        <taxon>Bacteria</taxon>
        <taxon>Pseudomonadati</taxon>
        <taxon>Candidatus Omnitrophota</taxon>
        <taxon>Candidatus Velamenicoccus</taxon>
    </lineage>
</organism>
<evidence type="ECO:0000256" key="1">
    <source>
        <dbReference type="ARBA" id="ARBA00001966"/>
    </source>
</evidence>
<dbReference type="InterPro" id="IPR027596">
    <property type="entry name" value="AmmeMemoSam_rS"/>
</dbReference>
<dbReference type="PANTHER" id="PTHR30352:SF5">
    <property type="entry name" value="PYRUVATE FORMATE-LYASE 1-ACTIVATING ENZYME"/>
    <property type="match status" value="1"/>
</dbReference>
<dbReference type="KEGG" id="vai:BU251_05155"/>
<dbReference type="SMART" id="SM00729">
    <property type="entry name" value="Elp3"/>
    <property type="match status" value="1"/>
</dbReference>
<keyword evidence="6" id="KW-0411">Iron-sulfur</keyword>